<dbReference type="AlphaFoldDB" id="A0A0R3E9U6"/>
<evidence type="ECO:0000313" key="1">
    <source>
        <dbReference type="EMBL" id="KRQ16402.1"/>
    </source>
</evidence>
<evidence type="ECO:0000313" key="2">
    <source>
        <dbReference type="Proteomes" id="UP000051936"/>
    </source>
</evidence>
<accession>A0A0R3E9U6</accession>
<organism evidence="1 2">
    <name type="scientific">Bradyrhizobium manausense</name>
    <dbReference type="NCBI Taxonomy" id="989370"/>
    <lineage>
        <taxon>Bacteria</taxon>
        <taxon>Pseudomonadati</taxon>
        <taxon>Pseudomonadota</taxon>
        <taxon>Alphaproteobacteria</taxon>
        <taxon>Hyphomicrobiales</taxon>
        <taxon>Nitrobacteraceae</taxon>
        <taxon>Bradyrhizobium</taxon>
    </lineage>
</organism>
<keyword evidence="2" id="KW-1185">Reference proteome</keyword>
<gene>
    <name evidence="1" type="ORF">AOQ71_05455</name>
</gene>
<dbReference type="Proteomes" id="UP000051936">
    <property type="component" value="Unassembled WGS sequence"/>
</dbReference>
<comment type="caution">
    <text evidence="1">The sequence shown here is derived from an EMBL/GenBank/DDBJ whole genome shotgun (WGS) entry which is preliminary data.</text>
</comment>
<protein>
    <submittedName>
        <fullName evidence="1">Uncharacterized protein</fullName>
    </submittedName>
</protein>
<dbReference type="EMBL" id="LJYG01000026">
    <property type="protein sequence ID" value="KRQ16402.1"/>
    <property type="molecule type" value="Genomic_DNA"/>
</dbReference>
<sequence>MLLDYAGSIICLSSFRTMVSSRRLRLAANTAALKRLCSLCHDMQHLVRMRGALTRRGQHAVPLKHDPEKCEAVFRIMLKQ</sequence>
<name>A0A0R3E9U6_9BRAD</name>
<reference evidence="1 2" key="1">
    <citation type="submission" date="2015-09" db="EMBL/GenBank/DDBJ databases">
        <title>Draft Genome Sequence of Bradyrhizobium manausense Strain BR 3351T, a Novel Symbiotic Nitrogen-Fixing Alphaproteobacterium Isolated from Brazilian Amazon Rain Forest.</title>
        <authorList>
            <person name="De Araujo J.L."/>
            <person name="Zilli J.E."/>
        </authorList>
    </citation>
    <scope>NUCLEOTIDE SEQUENCE [LARGE SCALE GENOMIC DNA]</scope>
    <source>
        <strain evidence="1 2">BR3351</strain>
    </source>
</reference>
<proteinExistence type="predicted"/>